<dbReference type="InterPro" id="IPR003439">
    <property type="entry name" value="ABC_transporter-like_ATP-bd"/>
</dbReference>
<keyword evidence="1" id="KW-0547">Nucleotide-binding</keyword>
<dbReference type="PANTHER" id="PTHR43394">
    <property type="entry name" value="ATP-DEPENDENT PERMEASE MDL1, MITOCHONDRIAL"/>
    <property type="match status" value="1"/>
</dbReference>
<evidence type="ECO:0000313" key="5">
    <source>
        <dbReference type="Proteomes" id="UP000284706"/>
    </source>
</evidence>
<name>A0A409YN19_9AGAR</name>
<dbReference type="Pfam" id="PF00005">
    <property type="entry name" value="ABC_tran"/>
    <property type="match status" value="1"/>
</dbReference>
<gene>
    <name evidence="4" type="ORF">CVT26_001057</name>
</gene>
<evidence type="ECO:0000259" key="3">
    <source>
        <dbReference type="PROSITE" id="PS50893"/>
    </source>
</evidence>
<dbReference type="InterPro" id="IPR003593">
    <property type="entry name" value="AAA+_ATPase"/>
</dbReference>
<dbReference type="EMBL" id="NHYE01000683">
    <property type="protein sequence ID" value="PPR03984.1"/>
    <property type="molecule type" value="Genomic_DNA"/>
</dbReference>
<comment type="caution">
    <text evidence="4">The sequence shown here is derived from an EMBL/GenBank/DDBJ whole genome shotgun (WGS) entry which is preliminary data.</text>
</comment>
<dbReference type="AlphaFoldDB" id="A0A409YN19"/>
<dbReference type="OrthoDB" id="6500128at2759"/>
<evidence type="ECO:0000313" key="4">
    <source>
        <dbReference type="EMBL" id="PPR03984.1"/>
    </source>
</evidence>
<dbReference type="GO" id="GO:0005524">
    <property type="term" value="F:ATP binding"/>
    <property type="evidence" value="ECO:0007669"/>
    <property type="project" value="UniProtKB-KW"/>
</dbReference>
<dbReference type="InterPro" id="IPR039421">
    <property type="entry name" value="Type_1_exporter"/>
</dbReference>
<keyword evidence="5" id="KW-1185">Reference proteome</keyword>
<sequence>MSHEKQRPIAEKENANIRIRNVRLGVWNLMIAEETISGVRKQVKDAKAALPLFKRLATDIFSVAPRLFIIYIICQIWLGIEDSILLYFSNELLRTIEVALTLGVPNKRQIVSSVLARLACSAFVSVMTWYGDLILDRLRGRVTRHFGIELLKGSTSSYHKCLNSDNITAKLRIDLQKSKEMGSKQEATARQAWDALESVMRFATDTLRTASQLLLIVHISRSSGGPLFSLLCVAQPFFSALYRPSLWDKDNPHYQRIQALEKLTSNEFRQDVISNGLAPWIISEYHKANAKLGDVSDSHLYEQFEVRQTPFRGMLDKIVGDLPMAFFAYKALFDPSNFSLASIAILQQSSDNLRYSLSVAFNTGRNFRRSIASARRIYASTTVVNSMDIGNIPYPRTDETLVRVDGSKGMGFELRNVSFSYPGTQAISPALKDVSLTIEPGQLVVIVGSNGSGKSSLVRILSRLYDPSSGQMLIDGLPSSSYRIADLYASTALLSQDNLIYPLSIKENIGLGFPDYCADEGMINDAASKGVAAEVVKKLHAGMETVLEPAIDTFQLGLYGNTTHPLYEEMEKIRKTVDISGGETQRIVAARSFMRFNSGKVNFVAVDEPSSALDADAELQLFLNLLALRGGKTMIFVTHRFGHLTKHADLIVWVLALEGLICMKDGRIIETGTHVELLASKGEYANLYNIQASAFAN</sequence>
<protein>
    <recommendedName>
        <fullName evidence="3">ABC transporter domain-containing protein</fullName>
    </recommendedName>
</protein>
<evidence type="ECO:0000256" key="2">
    <source>
        <dbReference type="ARBA" id="ARBA00022840"/>
    </source>
</evidence>
<proteinExistence type="predicted"/>
<evidence type="ECO:0000256" key="1">
    <source>
        <dbReference type="ARBA" id="ARBA00022741"/>
    </source>
</evidence>
<dbReference type="SMART" id="SM00382">
    <property type="entry name" value="AAA"/>
    <property type="match status" value="1"/>
</dbReference>
<dbReference type="PROSITE" id="PS50893">
    <property type="entry name" value="ABC_TRANSPORTER_2"/>
    <property type="match status" value="1"/>
</dbReference>
<keyword evidence="2" id="KW-0067">ATP-binding</keyword>
<dbReference type="Proteomes" id="UP000284706">
    <property type="component" value="Unassembled WGS sequence"/>
</dbReference>
<dbReference type="InterPro" id="IPR027417">
    <property type="entry name" value="P-loop_NTPase"/>
</dbReference>
<organism evidence="4 5">
    <name type="scientific">Gymnopilus dilepis</name>
    <dbReference type="NCBI Taxonomy" id="231916"/>
    <lineage>
        <taxon>Eukaryota</taxon>
        <taxon>Fungi</taxon>
        <taxon>Dikarya</taxon>
        <taxon>Basidiomycota</taxon>
        <taxon>Agaricomycotina</taxon>
        <taxon>Agaricomycetes</taxon>
        <taxon>Agaricomycetidae</taxon>
        <taxon>Agaricales</taxon>
        <taxon>Agaricineae</taxon>
        <taxon>Hymenogastraceae</taxon>
        <taxon>Gymnopilus</taxon>
    </lineage>
</organism>
<dbReference type="SUPFAM" id="SSF52540">
    <property type="entry name" value="P-loop containing nucleoside triphosphate hydrolases"/>
    <property type="match status" value="1"/>
</dbReference>
<feature type="domain" description="ABC transporter" evidence="3">
    <location>
        <begin position="412"/>
        <end position="690"/>
    </location>
</feature>
<dbReference type="GO" id="GO:0015421">
    <property type="term" value="F:ABC-type oligopeptide transporter activity"/>
    <property type="evidence" value="ECO:0007669"/>
    <property type="project" value="TreeGrafter"/>
</dbReference>
<dbReference type="STRING" id="231916.A0A409YN19"/>
<accession>A0A409YN19</accession>
<reference evidence="4 5" key="1">
    <citation type="journal article" date="2018" name="Evol. Lett.">
        <title>Horizontal gene cluster transfer increased hallucinogenic mushroom diversity.</title>
        <authorList>
            <person name="Reynolds H.T."/>
            <person name="Vijayakumar V."/>
            <person name="Gluck-Thaler E."/>
            <person name="Korotkin H.B."/>
            <person name="Matheny P.B."/>
            <person name="Slot J.C."/>
        </authorList>
    </citation>
    <scope>NUCLEOTIDE SEQUENCE [LARGE SCALE GENOMIC DNA]</scope>
    <source>
        <strain evidence="4 5">SRW20</strain>
    </source>
</reference>
<dbReference type="GO" id="GO:0016887">
    <property type="term" value="F:ATP hydrolysis activity"/>
    <property type="evidence" value="ECO:0007669"/>
    <property type="project" value="InterPro"/>
</dbReference>
<dbReference type="InParanoid" id="A0A409YN19"/>
<dbReference type="Gene3D" id="3.40.50.300">
    <property type="entry name" value="P-loop containing nucleotide triphosphate hydrolases"/>
    <property type="match status" value="1"/>
</dbReference>
<dbReference type="PANTHER" id="PTHR43394:SF1">
    <property type="entry name" value="ATP-BINDING CASSETTE SUB-FAMILY B MEMBER 10, MITOCHONDRIAL"/>
    <property type="match status" value="1"/>
</dbReference>